<accession>A0A2K8UH06</accession>
<dbReference type="OrthoDB" id="1495109at2"/>
<dbReference type="AlphaFoldDB" id="A0A2K8UH06"/>
<name>A0A2K8UH06_9GAMM</name>
<reference evidence="2 3" key="1">
    <citation type="submission" date="2017-03" db="EMBL/GenBank/DDBJ databases">
        <title>Complete genome sequence of Candidatus 'Thiodictyon syntrophicum' sp. nov. strain Cad16T, a photolithoautotroph purple sulfur bacterium isolated from an alpine meromictic lake.</title>
        <authorList>
            <person name="Luedin S.M."/>
            <person name="Pothier J.F."/>
            <person name="Danza F."/>
            <person name="Storelli N."/>
            <person name="Wittwer M."/>
            <person name="Tonolla M."/>
        </authorList>
    </citation>
    <scope>NUCLEOTIDE SEQUENCE [LARGE SCALE GENOMIC DNA]</scope>
    <source>
        <strain evidence="2 3">Cad16T</strain>
    </source>
</reference>
<feature type="compositionally biased region" description="Basic and acidic residues" evidence="1">
    <location>
        <begin position="72"/>
        <end position="88"/>
    </location>
</feature>
<protein>
    <submittedName>
        <fullName evidence="2">Uncharacterized protein</fullName>
    </submittedName>
</protein>
<keyword evidence="3" id="KW-1185">Reference proteome</keyword>
<gene>
    <name evidence="2" type="ORF">THSYN_20715</name>
</gene>
<dbReference type="EMBL" id="CP020370">
    <property type="protein sequence ID" value="AUB84866.1"/>
    <property type="molecule type" value="Genomic_DNA"/>
</dbReference>
<sequence>MLTTIEVEIDSSGHVRALEPLPFVLRGRAYLTMLSDPDERPDVAPAASPTAARALELLASPRFARRPQAAPEEVRQRIDTLRNDWDDR</sequence>
<evidence type="ECO:0000313" key="3">
    <source>
        <dbReference type="Proteomes" id="UP000232638"/>
    </source>
</evidence>
<evidence type="ECO:0000256" key="1">
    <source>
        <dbReference type="SAM" id="MobiDB-lite"/>
    </source>
</evidence>
<dbReference type="Proteomes" id="UP000232638">
    <property type="component" value="Chromosome"/>
</dbReference>
<proteinExistence type="predicted"/>
<evidence type="ECO:0000313" key="2">
    <source>
        <dbReference type="EMBL" id="AUB84866.1"/>
    </source>
</evidence>
<dbReference type="KEGG" id="tsy:THSYN_20715"/>
<feature type="region of interest" description="Disordered" evidence="1">
    <location>
        <begin position="66"/>
        <end position="88"/>
    </location>
</feature>
<organism evidence="2 3">
    <name type="scientific">Candidatus Thiodictyon syntrophicum</name>
    <dbReference type="NCBI Taxonomy" id="1166950"/>
    <lineage>
        <taxon>Bacteria</taxon>
        <taxon>Pseudomonadati</taxon>
        <taxon>Pseudomonadota</taxon>
        <taxon>Gammaproteobacteria</taxon>
        <taxon>Chromatiales</taxon>
        <taxon>Chromatiaceae</taxon>
        <taxon>Thiodictyon</taxon>
    </lineage>
</organism>